<evidence type="ECO:0000313" key="1">
    <source>
        <dbReference type="EMBL" id="KAI5650874.1"/>
    </source>
</evidence>
<keyword evidence="2" id="KW-1185">Reference proteome</keyword>
<accession>A0ACB9ZU44</accession>
<evidence type="ECO:0000313" key="2">
    <source>
        <dbReference type="Proteomes" id="UP001060085"/>
    </source>
</evidence>
<name>A0ACB9ZU44_CATRO</name>
<reference evidence="2" key="1">
    <citation type="journal article" date="2023" name="Nat. Plants">
        <title>Single-cell RNA sequencing provides a high-resolution roadmap for understanding the multicellular compartmentation of specialized metabolism.</title>
        <authorList>
            <person name="Sun S."/>
            <person name="Shen X."/>
            <person name="Li Y."/>
            <person name="Li Y."/>
            <person name="Wang S."/>
            <person name="Li R."/>
            <person name="Zhang H."/>
            <person name="Shen G."/>
            <person name="Guo B."/>
            <person name="Wei J."/>
            <person name="Xu J."/>
            <person name="St-Pierre B."/>
            <person name="Chen S."/>
            <person name="Sun C."/>
        </authorList>
    </citation>
    <scope>NUCLEOTIDE SEQUENCE [LARGE SCALE GENOMIC DNA]</scope>
</reference>
<dbReference type="EMBL" id="CM044708">
    <property type="protein sequence ID" value="KAI5650874.1"/>
    <property type="molecule type" value="Genomic_DNA"/>
</dbReference>
<proteinExistence type="predicted"/>
<organism evidence="1 2">
    <name type="scientific">Catharanthus roseus</name>
    <name type="common">Madagascar periwinkle</name>
    <name type="synonym">Vinca rosea</name>
    <dbReference type="NCBI Taxonomy" id="4058"/>
    <lineage>
        <taxon>Eukaryota</taxon>
        <taxon>Viridiplantae</taxon>
        <taxon>Streptophyta</taxon>
        <taxon>Embryophyta</taxon>
        <taxon>Tracheophyta</taxon>
        <taxon>Spermatophyta</taxon>
        <taxon>Magnoliopsida</taxon>
        <taxon>eudicotyledons</taxon>
        <taxon>Gunneridae</taxon>
        <taxon>Pentapetalae</taxon>
        <taxon>asterids</taxon>
        <taxon>lamiids</taxon>
        <taxon>Gentianales</taxon>
        <taxon>Apocynaceae</taxon>
        <taxon>Rauvolfioideae</taxon>
        <taxon>Vinceae</taxon>
        <taxon>Catharanthinae</taxon>
        <taxon>Catharanthus</taxon>
    </lineage>
</organism>
<gene>
    <name evidence="1" type="ORF">M9H77_36879</name>
</gene>
<sequence length="188" mass="20646">MKNRSNRSPIMKRKRKSFNRSPIPKRRLFNCFLQMVRGCKKNRAHLEMFTSPATMSTPLVSASIPLGMSASLGTTSTPPISASIPLRTSASPTTMSTPPATLTRFPQLPYSSPAPISTPSSLFSTRTSSRPDPSSSARPPAPPVFNKQSACAKSITGIIKEHFVEAHASFGKIPNRIKNMRYTELKKR</sequence>
<dbReference type="Proteomes" id="UP001060085">
    <property type="component" value="Linkage Group LG08"/>
</dbReference>
<protein>
    <submittedName>
        <fullName evidence="1">Uncharacterized protein</fullName>
    </submittedName>
</protein>
<comment type="caution">
    <text evidence="1">The sequence shown here is derived from an EMBL/GenBank/DDBJ whole genome shotgun (WGS) entry which is preliminary data.</text>
</comment>